<dbReference type="CDD" id="cd21112">
    <property type="entry name" value="alphaLP-like"/>
    <property type="match status" value="1"/>
</dbReference>
<organism evidence="11 12">
    <name type="scientific">Microlunatus capsulatus</name>
    <dbReference type="NCBI Taxonomy" id="99117"/>
    <lineage>
        <taxon>Bacteria</taxon>
        <taxon>Bacillati</taxon>
        <taxon>Actinomycetota</taxon>
        <taxon>Actinomycetes</taxon>
        <taxon>Propionibacteriales</taxon>
        <taxon>Propionibacteriaceae</taxon>
        <taxon>Microlunatus</taxon>
    </lineage>
</organism>
<dbReference type="InterPro" id="IPR001316">
    <property type="entry name" value="Pept_S1A_streptogrisin"/>
</dbReference>
<keyword evidence="4 11" id="KW-0378">Hydrolase</keyword>
<evidence type="ECO:0000313" key="12">
    <source>
        <dbReference type="Proteomes" id="UP000758168"/>
    </source>
</evidence>
<accession>A0ABS4ZC46</accession>
<dbReference type="GO" id="GO:0016787">
    <property type="term" value="F:hydrolase activity"/>
    <property type="evidence" value="ECO:0007669"/>
    <property type="project" value="UniProtKB-KW"/>
</dbReference>
<evidence type="ECO:0000256" key="2">
    <source>
        <dbReference type="ARBA" id="ARBA00022670"/>
    </source>
</evidence>
<dbReference type="SUPFAM" id="SSF50494">
    <property type="entry name" value="Trypsin-like serine proteases"/>
    <property type="match status" value="1"/>
</dbReference>
<keyword evidence="2" id="KW-0645">Protease</keyword>
<dbReference type="InterPro" id="IPR043504">
    <property type="entry name" value="Peptidase_S1_PA_chymotrypsin"/>
</dbReference>
<feature type="compositionally biased region" description="Low complexity" evidence="8">
    <location>
        <begin position="43"/>
        <end position="63"/>
    </location>
</feature>
<evidence type="ECO:0000256" key="1">
    <source>
        <dbReference type="ARBA" id="ARBA00007664"/>
    </source>
</evidence>
<keyword evidence="5" id="KW-0720">Serine protease</keyword>
<dbReference type="EC" id="3.4.21.-" evidence="11"/>
<dbReference type="Gene3D" id="3.30.300.50">
    <property type="match status" value="2"/>
</dbReference>
<evidence type="ECO:0000313" key="11">
    <source>
        <dbReference type="EMBL" id="MBP2418631.1"/>
    </source>
</evidence>
<feature type="region of interest" description="Disordered" evidence="8">
    <location>
        <begin position="43"/>
        <end position="68"/>
    </location>
</feature>
<feature type="region of interest" description="Disordered" evidence="8">
    <location>
        <begin position="1"/>
        <end position="23"/>
    </location>
</feature>
<dbReference type="InterPro" id="IPR009003">
    <property type="entry name" value="Peptidase_S1_PA"/>
</dbReference>
<keyword evidence="3 9" id="KW-0732">Signal</keyword>
<dbReference type="RefSeq" id="WP_210058259.1">
    <property type="nucleotide sequence ID" value="NZ_BAAAMH010000001.1"/>
</dbReference>
<feature type="domain" description="Peptidase S1A alpha-lytic prodomain" evidence="10">
    <location>
        <begin position="138"/>
        <end position="194"/>
    </location>
</feature>
<name>A0ABS4ZC46_9ACTN</name>
<keyword evidence="6" id="KW-0865">Zymogen</keyword>
<feature type="chain" id="PRO_5045328125" evidence="9">
    <location>
        <begin position="48"/>
        <end position="417"/>
    </location>
</feature>
<keyword evidence="12" id="KW-1185">Reference proteome</keyword>
<evidence type="ECO:0000256" key="7">
    <source>
        <dbReference type="ARBA" id="ARBA00023157"/>
    </source>
</evidence>
<evidence type="ECO:0000256" key="8">
    <source>
        <dbReference type="SAM" id="MobiDB-lite"/>
    </source>
</evidence>
<dbReference type="Pfam" id="PF02983">
    <property type="entry name" value="Pro_Al_protease"/>
    <property type="match status" value="1"/>
</dbReference>
<feature type="compositionally biased region" description="Pro residues" evidence="8">
    <location>
        <begin position="1"/>
        <end position="13"/>
    </location>
</feature>
<evidence type="ECO:0000256" key="6">
    <source>
        <dbReference type="ARBA" id="ARBA00023145"/>
    </source>
</evidence>
<evidence type="ECO:0000256" key="9">
    <source>
        <dbReference type="SAM" id="SignalP"/>
    </source>
</evidence>
<dbReference type="PRINTS" id="PR00861">
    <property type="entry name" value="ALYTICPTASE"/>
</dbReference>
<proteinExistence type="inferred from homology"/>
<evidence type="ECO:0000256" key="3">
    <source>
        <dbReference type="ARBA" id="ARBA00022729"/>
    </source>
</evidence>
<evidence type="ECO:0000256" key="4">
    <source>
        <dbReference type="ARBA" id="ARBA00022801"/>
    </source>
</evidence>
<gene>
    <name evidence="11" type="ORF">JOF54_003553</name>
</gene>
<dbReference type="Gene3D" id="2.40.10.10">
    <property type="entry name" value="Trypsin-like serine proteases"/>
    <property type="match status" value="2"/>
</dbReference>
<keyword evidence="7" id="KW-1015">Disulfide bond</keyword>
<comment type="similarity">
    <text evidence="1">Belongs to the peptidase S1 family.</text>
</comment>
<evidence type="ECO:0000259" key="10">
    <source>
        <dbReference type="Pfam" id="PF02983"/>
    </source>
</evidence>
<reference evidence="11 12" key="1">
    <citation type="submission" date="2021-03" db="EMBL/GenBank/DDBJ databases">
        <title>Sequencing the genomes of 1000 actinobacteria strains.</title>
        <authorList>
            <person name="Klenk H.-P."/>
        </authorList>
    </citation>
    <scope>NUCLEOTIDE SEQUENCE [LARGE SCALE GENOMIC DNA]</scope>
    <source>
        <strain evidence="11 12">DSM 12936</strain>
    </source>
</reference>
<evidence type="ECO:0000256" key="5">
    <source>
        <dbReference type="ARBA" id="ARBA00022825"/>
    </source>
</evidence>
<dbReference type="InterPro" id="IPR004236">
    <property type="entry name" value="Pept_S1_alpha_lytic"/>
</dbReference>
<protein>
    <submittedName>
        <fullName evidence="11">Streptogrisin C</fullName>
        <ecNumber evidence="11">3.4.21.-</ecNumber>
    </submittedName>
</protein>
<feature type="signal peptide" evidence="9">
    <location>
        <begin position="1"/>
        <end position="47"/>
    </location>
</feature>
<sequence>MTPAPRSPAPRSPAPRSRAARRRSRLVLGVAATTLALAATAAGPAGAAPTPAPARPAEAAAEALARDSGISPSVARDRVAAQAALSRTSAAVEAALSPSVSAGSWLDARTGTVAVAVTTDAAAAEARALGAVPHRVAHSGTQLTRVREDLDGWARSEGAGRVVSWGVDAATGTVRVRTTAGADDARTSAFLRHARTHGSKVAVTTTTARVQPMADLLGGQQIEFGGYVCSVGFTARTAQGSPVMLTAGHCGADYATFTSGGTPVGTTTAYSFPGDDYARAPIAAGWTPRGRVSTWDGDSVAVTGSAPAAVGAAVCKSGRTTGWTCGTVQATGQTVSYSNEDGSTSVVSGLTETSTCTEGGDSGGANLAGTQAQGLTSGGAGYGADAVCGEKVGQPNISYIQPVREALNAYGLTLITG</sequence>
<dbReference type="InterPro" id="IPR035070">
    <property type="entry name" value="Streptogrisin_prodomain"/>
</dbReference>
<dbReference type="Proteomes" id="UP000758168">
    <property type="component" value="Unassembled WGS sequence"/>
</dbReference>
<dbReference type="PIRSF" id="PIRSF001134">
    <property type="entry name" value="Streptogrisin"/>
    <property type="match status" value="1"/>
</dbReference>
<dbReference type="EMBL" id="JAGIOB010000001">
    <property type="protein sequence ID" value="MBP2418631.1"/>
    <property type="molecule type" value="Genomic_DNA"/>
</dbReference>
<comment type="caution">
    <text evidence="11">The sequence shown here is derived from an EMBL/GenBank/DDBJ whole genome shotgun (WGS) entry which is preliminary data.</text>
</comment>